<geneLocation type="plasmid" evidence="1">
    <name>2</name>
</geneLocation>
<gene>
    <name evidence="1" type="ORF">ERS450000_05131</name>
</gene>
<dbReference type="AlphaFoldDB" id="A0A0H5P5E9"/>
<name>A0A0H5P5E9_NOCFR</name>
<proteinExistence type="predicted"/>
<reference evidence="2" key="1">
    <citation type="submission" date="2015-03" db="EMBL/GenBank/DDBJ databases">
        <authorList>
            <consortium name="Pathogen Informatics"/>
        </authorList>
    </citation>
    <scope>NUCLEOTIDE SEQUENCE [LARGE SCALE GENOMIC DNA]</scope>
    <source>
        <strain evidence="2">NCTC11134</strain>
        <plasmid evidence="2">2</plasmid>
    </source>
</reference>
<evidence type="ECO:0000313" key="2">
    <source>
        <dbReference type="Proteomes" id="UP000057820"/>
    </source>
</evidence>
<accession>A0A0H5P5E9</accession>
<evidence type="ECO:0000313" key="1">
    <source>
        <dbReference type="EMBL" id="CRY82753.1"/>
    </source>
</evidence>
<organism evidence="1 2">
    <name type="scientific">Nocardia farcinica</name>
    <dbReference type="NCBI Taxonomy" id="37329"/>
    <lineage>
        <taxon>Bacteria</taxon>
        <taxon>Bacillati</taxon>
        <taxon>Actinomycetota</taxon>
        <taxon>Actinomycetes</taxon>
        <taxon>Mycobacteriales</taxon>
        <taxon>Nocardiaceae</taxon>
        <taxon>Nocardia</taxon>
    </lineage>
</organism>
<sequence>MTERSARPGEAYRACAECGRDCEPVLSLFYECRNSTTSPSAMT</sequence>
<protein>
    <submittedName>
        <fullName evidence="1">Uncharacterized protein</fullName>
    </submittedName>
</protein>
<dbReference type="EMBL" id="LN868939">
    <property type="protein sequence ID" value="CRY82753.1"/>
    <property type="molecule type" value="Genomic_DNA"/>
</dbReference>
<dbReference type="Proteomes" id="UP000057820">
    <property type="component" value="Plasmid 2"/>
</dbReference>
<dbReference type="KEGG" id="nfr:ERS450000_05131"/>
<keyword evidence="1" id="KW-0614">Plasmid</keyword>